<reference evidence="2" key="1">
    <citation type="journal article" date="2024" name="Proc. Natl. Acad. Sci. U.S.A.">
        <title>Extraordinary preservation of gene collinearity over three hundred million years revealed in homosporous lycophytes.</title>
        <authorList>
            <person name="Li C."/>
            <person name="Wickell D."/>
            <person name="Kuo L.Y."/>
            <person name="Chen X."/>
            <person name="Nie B."/>
            <person name="Liao X."/>
            <person name="Peng D."/>
            <person name="Ji J."/>
            <person name="Jenkins J."/>
            <person name="Williams M."/>
            <person name="Shu S."/>
            <person name="Plott C."/>
            <person name="Barry K."/>
            <person name="Rajasekar S."/>
            <person name="Grimwood J."/>
            <person name="Han X."/>
            <person name="Sun S."/>
            <person name="Hou Z."/>
            <person name="He W."/>
            <person name="Dai G."/>
            <person name="Sun C."/>
            <person name="Schmutz J."/>
            <person name="Leebens-Mack J.H."/>
            <person name="Li F.W."/>
            <person name="Wang L."/>
        </authorList>
    </citation>
    <scope>NUCLEOTIDE SEQUENCE [LARGE SCALE GENOMIC DNA]</scope>
    <source>
        <strain evidence="2">cv. PW_Plant_1</strain>
    </source>
</reference>
<dbReference type="EMBL" id="CM055105">
    <property type="protein sequence ID" value="KAJ7531909.1"/>
    <property type="molecule type" value="Genomic_DNA"/>
</dbReference>
<keyword evidence="2" id="KW-1185">Reference proteome</keyword>
<evidence type="ECO:0000313" key="2">
    <source>
        <dbReference type="Proteomes" id="UP001162992"/>
    </source>
</evidence>
<gene>
    <name evidence="1" type="ORF">O6H91_14G063900</name>
</gene>
<accession>A0ACC2BQW1</accession>
<sequence length="133" mass="14337">MGYSIMSADSPLVFHLPSPIKEVVLQHVVLVDQTLPILLLFLFLLRLPRSLPSQSMSILSHSSPCSSSLSVSLLATTVTMIARKRHAQGKLATQLTALKRDMHSKPLDVLVTTDVSLPAVASSPEISLPTVSL</sequence>
<organism evidence="1 2">
    <name type="scientific">Diphasiastrum complanatum</name>
    <name type="common">Issler's clubmoss</name>
    <name type="synonym">Lycopodium complanatum</name>
    <dbReference type="NCBI Taxonomy" id="34168"/>
    <lineage>
        <taxon>Eukaryota</taxon>
        <taxon>Viridiplantae</taxon>
        <taxon>Streptophyta</taxon>
        <taxon>Embryophyta</taxon>
        <taxon>Tracheophyta</taxon>
        <taxon>Lycopodiopsida</taxon>
        <taxon>Lycopodiales</taxon>
        <taxon>Lycopodiaceae</taxon>
        <taxon>Lycopodioideae</taxon>
        <taxon>Diphasiastrum</taxon>
    </lineage>
</organism>
<name>A0ACC2BQW1_DIPCM</name>
<dbReference type="Proteomes" id="UP001162992">
    <property type="component" value="Chromosome 14"/>
</dbReference>
<comment type="caution">
    <text evidence="1">The sequence shown here is derived from an EMBL/GenBank/DDBJ whole genome shotgun (WGS) entry which is preliminary data.</text>
</comment>
<proteinExistence type="predicted"/>
<protein>
    <submittedName>
        <fullName evidence="1">Uncharacterized protein</fullName>
    </submittedName>
</protein>
<evidence type="ECO:0000313" key="1">
    <source>
        <dbReference type="EMBL" id="KAJ7531909.1"/>
    </source>
</evidence>